<name>A0AB33Z135_9GAMM</name>
<reference evidence="1 2" key="1">
    <citation type="journal article" date="2013" name="Genome Announc.">
        <title>Genome Sequence of the Pyrene- and Fluoranthene-Degrading Bacterium Cycloclasticus sp. Strain PY97M.</title>
        <authorList>
            <person name="Cui Z."/>
            <person name="Xu G."/>
            <person name="Li Q."/>
            <person name="Gao W."/>
            <person name="Zheng L."/>
        </authorList>
    </citation>
    <scope>NUCLEOTIDE SEQUENCE [LARGE SCALE GENOMIC DNA]</scope>
    <source>
        <strain evidence="1 2">PY97M</strain>
    </source>
</reference>
<dbReference type="Proteomes" id="UP000015462">
    <property type="component" value="Unassembled WGS sequence"/>
</dbReference>
<protein>
    <submittedName>
        <fullName evidence="1">Uncharacterized protein</fullName>
    </submittedName>
</protein>
<dbReference type="EMBL" id="ASHL01000005">
    <property type="protein sequence ID" value="EPD13020.1"/>
    <property type="molecule type" value="Genomic_DNA"/>
</dbReference>
<keyword evidence="2" id="KW-1185">Reference proteome</keyword>
<comment type="caution">
    <text evidence="1">The sequence shown here is derived from an EMBL/GenBank/DDBJ whole genome shotgun (WGS) entry which is preliminary data.</text>
</comment>
<sequence length="56" mass="6453">MKAWHIEMVATYESKARWPVVNHVGRCLIAVPVRANLTPFFEWQQSAVCLLQKAIN</sequence>
<accession>A0AB33Z135</accession>
<proteinExistence type="predicted"/>
<evidence type="ECO:0000313" key="1">
    <source>
        <dbReference type="EMBL" id="EPD13020.1"/>
    </source>
</evidence>
<dbReference type="AlphaFoldDB" id="A0AB33Z135"/>
<organism evidence="1 2">
    <name type="scientific">Cycloclasticus pugetii</name>
    <dbReference type="NCBI Taxonomy" id="34068"/>
    <lineage>
        <taxon>Bacteria</taxon>
        <taxon>Pseudomonadati</taxon>
        <taxon>Pseudomonadota</taxon>
        <taxon>Gammaproteobacteria</taxon>
        <taxon>Thiotrichales</taxon>
        <taxon>Piscirickettsiaceae</taxon>
        <taxon>Cycloclasticus</taxon>
    </lineage>
</organism>
<gene>
    <name evidence="1" type="ORF">L196_07649</name>
</gene>
<evidence type="ECO:0000313" key="2">
    <source>
        <dbReference type="Proteomes" id="UP000015462"/>
    </source>
</evidence>